<protein>
    <recommendedName>
        <fullName evidence="1">Arb2 domain-containing protein</fullName>
    </recommendedName>
</protein>
<sequence>MYRRVVKKDEKPPIPTKIEDFGYIIKENGEIRHPLCDEPYLFDFLPKDRPYNEERYKAFIDLVGDAVEEKLQAAPYNFQKVIVPVGADPAKDVHSYIYMTPNAMTTTDKVIVFIPGNHTRIGQWSKRVMCDETIKTGSMMHITDLVKEKGYEVIILNPNGNYWYDNRAWDSPKAHCSEMTVVPGSESPEAHCQYVFHHFIRNVKAEKVAVLAMGWGGYGFTLALNNEFDFIKDRVKAVAMTNSVHARDLIEGEGRRAFMFDNCVNWVVSNAKKGEILQDLRYGCTCISSELEIADFTLNAMLDDIMNFIFIKMGDIEPPLVESDQEDDDENRVLTAEELAELDNVDMISEK</sequence>
<accession>A0ABP9Z698</accession>
<evidence type="ECO:0000313" key="3">
    <source>
        <dbReference type="Proteomes" id="UP001473302"/>
    </source>
</evidence>
<dbReference type="Proteomes" id="UP001473302">
    <property type="component" value="Unassembled WGS sequence"/>
</dbReference>
<dbReference type="PANTHER" id="PTHR21357:SF4">
    <property type="entry name" value="FAM172 FAMILY PROTEIN HOMOLOG CG10038"/>
    <property type="match status" value="1"/>
</dbReference>
<evidence type="ECO:0000259" key="1">
    <source>
        <dbReference type="Pfam" id="PF22749"/>
    </source>
</evidence>
<name>A0ABP9Z698_9FUNG</name>
<keyword evidence="3" id="KW-1185">Reference proteome</keyword>
<dbReference type="InterPro" id="IPR053858">
    <property type="entry name" value="Arb2_dom"/>
</dbReference>
<feature type="domain" description="Arb2" evidence="1">
    <location>
        <begin position="14"/>
        <end position="272"/>
    </location>
</feature>
<comment type="caution">
    <text evidence="2">The sequence shown here is derived from an EMBL/GenBank/DDBJ whole genome shotgun (WGS) entry which is preliminary data.</text>
</comment>
<evidence type="ECO:0000313" key="2">
    <source>
        <dbReference type="EMBL" id="GAA5814650.1"/>
    </source>
</evidence>
<gene>
    <name evidence="2" type="ORF">MFLAVUS_008149</name>
</gene>
<proteinExistence type="predicted"/>
<dbReference type="InterPro" id="IPR048263">
    <property type="entry name" value="Arb2"/>
</dbReference>
<dbReference type="Pfam" id="PF22749">
    <property type="entry name" value="Arb2"/>
    <property type="match status" value="1"/>
</dbReference>
<organism evidence="2 3">
    <name type="scientific">Mucor flavus</name>
    <dbReference type="NCBI Taxonomy" id="439312"/>
    <lineage>
        <taxon>Eukaryota</taxon>
        <taxon>Fungi</taxon>
        <taxon>Fungi incertae sedis</taxon>
        <taxon>Mucoromycota</taxon>
        <taxon>Mucoromycotina</taxon>
        <taxon>Mucoromycetes</taxon>
        <taxon>Mucorales</taxon>
        <taxon>Mucorineae</taxon>
        <taxon>Mucoraceae</taxon>
        <taxon>Mucor</taxon>
    </lineage>
</organism>
<dbReference type="InterPro" id="IPR029058">
    <property type="entry name" value="AB_hydrolase_fold"/>
</dbReference>
<dbReference type="SUPFAM" id="SSF53474">
    <property type="entry name" value="alpha/beta-Hydrolases"/>
    <property type="match status" value="1"/>
</dbReference>
<dbReference type="EMBL" id="BAABUK010000022">
    <property type="protein sequence ID" value="GAA5814650.1"/>
    <property type="molecule type" value="Genomic_DNA"/>
</dbReference>
<dbReference type="PANTHER" id="PTHR21357">
    <property type="entry name" value="FAM172 FAMILY PROTEIN HOMOLOG CG10038"/>
    <property type="match status" value="1"/>
</dbReference>
<reference evidence="2 3" key="1">
    <citation type="submission" date="2024-04" db="EMBL/GenBank/DDBJ databases">
        <title>genome sequences of Mucor flavus KT1a and Helicostylum pulchrum KT1b strains isolated from the surface of a dry-aged beef.</title>
        <authorList>
            <person name="Toyotome T."/>
            <person name="Hosono M."/>
            <person name="Torimaru M."/>
            <person name="Fukuda K."/>
            <person name="Mikami N."/>
        </authorList>
    </citation>
    <scope>NUCLEOTIDE SEQUENCE [LARGE SCALE GENOMIC DNA]</scope>
    <source>
        <strain evidence="2 3">KT1a</strain>
    </source>
</reference>